<keyword evidence="4" id="KW-0067">ATP-binding</keyword>
<evidence type="ECO:0000256" key="1">
    <source>
        <dbReference type="ARBA" id="ARBA00022679"/>
    </source>
</evidence>
<dbReference type="Gene3D" id="3.40.50.10440">
    <property type="entry name" value="Dihydroxyacetone kinase, domain 1"/>
    <property type="match status" value="1"/>
</dbReference>
<dbReference type="Pfam" id="PF02733">
    <property type="entry name" value="Dak1"/>
    <property type="match status" value="1"/>
</dbReference>
<proteinExistence type="predicted"/>
<evidence type="ECO:0000259" key="6">
    <source>
        <dbReference type="PROSITE" id="PS51480"/>
    </source>
</evidence>
<feature type="domain" description="DhaL" evidence="6">
    <location>
        <begin position="379"/>
        <end position="581"/>
    </location>
</feature>
<evidence type="ECO:0000313" key="9">
    <source>
        <dbReference type="Proteomes" id="UP000621510"/>
    </source>
</evidence>
<evidence type="ECO:0000256" key="2">
    <source>
        <dbReference type="ARBA" id="ARBA00022741"/>
    </source>
</evidence>
<dbReference type="Pfam" id="PF02734">
    <property type="entry name" value="Dak2"/>
    <property type="match status" value="1"/>
</dbReference>
<dbReference type="Gene3D" id="3.30.1180.20">
    <property type="entry name" value="Dihydroxyacetone kinase, domain 2"/>
    <property type="match status" value="1"/>
</dbReference>
<protein>
    <submittedName>
        <fullName evidence="8">Dihydroxyacetone kinase family protein</fullName>
    </submittedName>
</protein>
<dbReference type="Gene3D" id="1.25.40.340">
    <property type="match status" value="1"/>
</dbReference>
<dbReference type="Proteomes" id="UP000621510">
    <property type="component" value="Unassembled WGS sequence"/>
</dbReference>
<dbReference type="RefSeq" id="WP_201855048.1">
    <property type="nucleotide sequence ID" value="NZ_JAERRG010000016.1"/>
</dbReference>
<keyword evidence="1" id="KW-0808">Transferase</keyword>
<dbReference type="PANTHER" id="PTHR28629">
    <property type="entry name" value="TRIOKINASE/FMN CYCLASE"/>
    <property type="match status" value="1"/>
</dbReference>
<dbReference type="NCBIfam" id="NF011049">
    <property type="entry name" value="PRK14479.1"/>
    <property type="match status" value="1"/>
</dbReference>
<evidence type="ECO:0000256" key="4">
    <source>
        <dbReference type="ARBA" id="ARBA00022840"/>
    </source>
</evidence>
<keyword evidence="2" id="KW-0547">Nucleotide-binding</keyword>
<feature type="domain" description="DhaK" evidence="7">
    <location>
        <begin position="7"/>
        <end position="331"/>
    </location>
</feature>
<feature type="region of interest" description="Disordered" evidence="5">
    <location>
        <begin position="585"/>
        <end position="612"/>
    </location>
</feature>
<dbReference type="EMBL" id="JAERRG010000016">
    <property type="protein sequence ID" value="MBL1117194.1"/>
    <property type="molecule type" value="Genomic_DNA"/>
</dbReference>
<dbReference type="InterPro" id="IPR050861">
    <property type="entry name" value="Dihydroxyacetone_Kinase"/>
</dbReference>
<accession>A0ABS1PY18</accession>
<dbReference type="PROSITE" id="PS51480">
    <property type="entry name" value="DHAL"/>
    <property type="match status" value="1"/>
</dbReference>
<reference evidence="8 9" key="1">
    <citation type="submission" date="2021-01" db="EMBL/GenBank/DDBJ databases">
        <title>WGS of actinomycetes isolated from Thailand.</title>
        <authorList>
            <person name="Thawai C."/>
        </authorList>
    </citation>
    <scope>NUCLEOTIDE SEQUENCE [LARGE SCALE GENOMIC DNA]</scope>
    <source>
        <strain evidence="8 9">CA3R110</strain>
    </source>
</reference>
<dbReference type="PROSITE" id="PS51481">
    <property type="entry name" value="DHAK"/>
    <property type="match status" value="1"/>
</dbReference>
<gene>
    <name evidence="8" type="ORF">JK364_33140</name>
</gene>
<dbReference type="PANTHER" id="PTHR28629:SF4">
    <property type="entry name" value="TRIOKINASE_FMN CYCLASE"/>
    <property type="match status" value="1"/>
</dbReference>
<dbReference type="InterPro" id="IPR036117">
    <property type="entry name" value="DhaL_dom_sf"/>
</dbReference>
<dbReference type="SMART" id="SM01120">
    <property type="entry name" value="Dak2"/>
    <property type="match status" value="1"/>
</dbReference>
<dbReference type="InterPro" id="IPR004007">
    <property type="entry name" value="DhaL_dom"/>
</dbReference>
<name>A0ABS1PY18_9ACTN</name>
<sequence>MTRLFNNPAAFADEALEGFVAAHRRLVRRVPGGVVRATAAAPGQVAVVVGGGSGHYPAFSGLVGQGLAHGAAVGNVFASPSAQQVRQVAKAAQAGGGVLLAFGNYAGDVLHFGQAAERLTAEGIPCATLAVTDDVSSAAAGESEKRRGVAGDLAVFKTAAAAAEAGLPLAEVVRLAKLANTRTRSFGIAFSGCTLPGADDPLFTVPAGRMAVGLGIHGEPGLAERPVPSADEAADLLVSTLLGELPEGVGSPRGQRAGVILNGLGSVKYEELFVVYRRVARLLAEAGVETVDPEVGELVTSFDMAGVSLTLFWLTDELEPLWTAPAHAPAYRKGTVAAPQPSATADTDLSADTAVAEGTDVPEDTAVPEASEPSRAAARTALAALGAIETTIRAHAEELGRIDAVAGDGDHGIGMRRGSEAAHAAGRRALERGAGVGTLLHHAADAWADRAGGTSGALWGVILRALGTALGDTEPPGAHPVSVGVDAAADGVMRLGKAETGDKTMVDALVPFADALSDAVGGGAPLAAAWDTAATAADAAAAATAELLPRLGRARPHAEKSLGTPDAGAVSLALIVRAVHGALAGNGTAGTTPEPAPEPTADTTADTTARKG</sequence>
<keyword evidence="9" id="KW-1185">Reference proteome</keyword>
<evidence type="ECO:0000256" key="5">
    <source>
        <dbReference type="SAM" id="MobiDB-lite"/>
    </source>
</evidence>
<evidence type="ECO:0000313" key="8">
    <source>
        <dbReference type="EMBL" id="MBL1117194.1"/>
    </source>
</evidence>
<dbReference type="GO" id="GO:0016301">
    <property type="term" value="F:kinase activity"/>
    <property type="evidence" value="ECO:0007669"/>
    <property type="project" value="UniProtKB-KW"/>
</dbReference>
<keyword evidence="3 8" id="KW-0418">Kinase</keyword>
<evidence type="ECO:0000259" key="7">
    <source>
        <dbReference type="PROSITE" id="PS51481"/>
    </source>
</evidence>
<dbReference type="SUPFAM" id="SSF82549">
    <property type="entry name" value="DAK1/DegV-like"/>
    <property type="match status" value="1"/>
</dbReference>
<evidence type="ECO:0000256" key="3">
    <source>
        <dbReference type="ARBA" id="ARBA00022777"/>
    </source>
</evidence>
<organism evidence="8 9">
    <name type="scientific">Streptomyces endocoffeicus</name>
    <dbReference type="NCBI Taxonomy" id="2898945"/>
    <lineage>
        <taxon>Bacteria</taxon>
        <taxon>Bacillati</taxon>
        <taxon>Actinomycetota</taxon>
        <taxon>Actinomycetes</taxon>
        <taxon>Kitasatosporales</taxon>
        <taxon>Streptomycetaceae</taxon>
        <taxon>Streptomyces</taxon>
    </lineage>
</organism>
<dbReference type="InterPro" id="IPR004006">
    <property type="entry name" value="DhaK_dom"/>
</dbReference>
<dbReference type="SUPFAM" id="SSF101473">
    <property type="entry name" value="DhaL-like"/>
    <property type="match status" value="1"/>
</dbReference>
<comment type="caution">
    <text evidence="8">The sequence shown here is derived from an EMBL/GenBank/DDBJ whole genome shotgun (WGS) entry which is preliminary data.</text>
</comment>